<reference evidence="3" key="1">
    <citation type="submission" date="2021-04" db="EMBL/GenBank/DDBJ databases">
        <authorList>
            <consortium name="Wellcome Sanger Institute Data Sharing"/>
        </authorList>
    </citation>
    <scope>NUCLEOTIDE SEQUENCE [LARGE SCALE GENOMIC DNA]</scope>
</reference>
<evidence type="ECO:0000259" key="2">
    <source>
        <dbReference type="PROSITE" id="PS50835"/>
    </source>
</evidence>
<keyword evidence="1" id="KW-1133">Transmembrane helix</keyword>
<keyword evidence="1" id="KW-0472">Membrane</keyword>
<organism evidence="3 4">
    <name type="scientific">Echeneis naucrates</name>
    <name type="common">Live sharksucker</name>
    <dbReference type="NCBI Taxonomy" id="173247"/>
    <lineage>
        <taxon>Eukaryota</taxon>
        <taxon>Metazoa</taxon>
        <taxon>Chordata</taxon>
        <taxon>Craniata</taxon>
        <taxon>Vertebrata</taxon>
        <taxon>Euteleostomi</taxon>
        <taxon>Actinopterygii</taxon>
        <taxon>Neopterygii</taxon>
        <taxon>Teleostei</taxon>
        <taxon>Neoteleostei</taxon>
        <taxon>Acanthomorphata</taxon>
        <taxon>Carangaria</taxon>
        <taxon>Carangiformes</taxon>
        <taxon>Echeneidae</taxon>
        <taxon>Echeneis</taxon>
    </lineage>
</organism>
<dbReference type="InterPro" id="IPR036179">
    <property type="entry name" value="Ig-like_dom_sf"/>
</dbReference>
<dbReference type="Ensembl" id="ENSENLT00000002577.1">
    <property type="protein sequence ID" value="ENSENLP00000002402.1"/>
    <property type="gene ID" value="ENSENLG00000001236.1"/>
</dbReference>
<dbReference type="PANTHER" id="PTHR46484:SF7">
    <property type="entry name" value="MYELIN-ASSOCIATED GLYCOPROTEIN-LIKE-RELATED"/>
    <property type="match status" value="1"/>
</dbReference>
<reference evidence="3" key="2">
    <citation type="submission" date="2025-08" db="UniProtKB">
        <authorList>
            <consortium name="Ensembl"/>
        </authorList>
    </citation>
    <scope>IDENTIFICATION</scope>
</reference>
<keyword evidence="4" id="KW-1185">Reference proteome</keyword>
<dbReference type="InParanoid" id="A0A665T9A6"/>
<evidence type="ECO:0000256" key="1">
    <source>
        <dbReference type="SAM" id="Phobius"/>
    </source>
</evidence>
<protein>
    <recommendedName>
        <fullName evidence="2">Ig-like domain-containing protein</fullName>
    </recommendedName>
</protein>
<dbReference type="OMA" id="DTAREGH"/>
<evidence type="ECO:0000313" key="3">
    <source>
        <dbReference type="Ensembl" id="ENSENLP00000002402.1"/>
    </source>
</evidence>
<dbReference type="PANTHER" id="PTHR46484">
    <property type="entry name" value="SI:CH211-171H4.5-RELATED"/>
    <property type="match status" value="1"/>
</dbReference>
<keyword evidence="1" id="KW-0812">Transmembrane</keyword>
<dbReference type="AlphaFoldDB" id="A0A665T9A6"/>
<proteinExistence type="predicted"/>
<dbReference type="Gene3D" id="2.60.40.10">
    <property type="entry name" value="Immunoglobulins"/>
    <property type="match status" value="2"/>
</dbReference>
<dbReference type="InterPro" id="IPR007110">
    <property type="entry name" value="Ig-like_dom"/>
</dbReference>
<accession>A0A665T9A6</accession>
<dbReference type="InterPro" id="IPR013783">
    <property type="entry name" value="Ig-like_fold"/>
</dbReference>
<feature type="domain" description="Ig-like" evidence="2">
    <location>
        <begin position="151"/>
        <end position="242"/>
    </location>
</feature>
<sequence length="414" mass="47074">MHLGLGFDYDFIFCLFIPVLSGEWKATVAKNLDALETSCVVLPCTFSHPKEALPSSKLRKLWHVSTNKGSFIYNEDPTLILENFRGRTRLLQESSTYNCTLEITDIKNHDNGPFCFRIELARTVNDQNTKDKFSFVDDCAQLNMISDPPKPSLVHTDTAREGHVYTITCSVTHTCPSHVPKLTWSKTTSDNIIESHRSMYTGLWEAQSILTFIPEEKDDHSDITCTAEFFGGKTSSSTKKLYIKRTGNYNHIIIPVVVGIGVFLIFGIFGIFIVKKYNHGKSQFCSNNEMFKPRFPSPKRYWSFVFRHTQHYCTFMADVNHFLCLIGTFNLNWSQPTQILQLQTGILHLPIIHHISKNCTQPLTISTSWTIIAIICHRNLTLVTITKTLQTSTSTETSKKRKLISACVASKQQT</sequence>
<dbReference type="Proteomes" id="UP000472264">
    <property type="component" value="Chromosome 6"/>
</dbReference>
<name>A0A665T9A6_ECHNA</name>
<dbReference type="PROSITE" id="PS50835">
    <property type="entry name" value="IG_LIKE"/>
    <property type="match status" value="1"/>
</dbReference>
<reference evidence="3" key="3">
    <citation type="submission" date="2025-09" db="UniProtKB">
        <authorList>
            <consortium name="Ensembl"/>
        </authorList>
    </citation>
    <scope>IDENTIFICATION</scope>
</reference>
<evidence type="ECO:0000313" key="4">
    <source>
        <dbReference type="Proteomes" id="UP000472264"/>
    </source>
</evidence>
<feature type="transmembrane region" description="Helical" evidence="1">
    <location>
        <begin position="252"/>
        <end position="274"/>
    </location>
</feature>
<dbReference type="SUPFAM" id="SSF48726">
    <property type="entry name" value="Immunoglobulin"/>
    <property type="match status" value="2"/>
</dbReference>